<dbReference type="Pfam" id="PF04984">
    <property type="entry name" value="Phage_sheath_1"/>
    <property type="match status" value="1"/>
</dbReference>
<feature type="domain" description="Tail sheath protein C-terminal" evidence="9">
    <location>
        <begin position="247"/>
        <end position="345"/>
    </location>
</feature>
<keyword evidence="5" id="KW-0946">Virion</keyword>
<dbReference type="GO" id="GO:0098027">
    <property type="term" value="C:virus tail, sheath"/>
    <property type="evidence" value="ECO:0007669"/>
    <property type="project" value="UniProtKB-KW"/>
</dbReference>
<evidence type="ECO:0000256" key="1">
    <source>
        <dbReference type="ARBA" id="ARBA00008005"/>
    </source>
</evidence>
<evidence type="ECO:0000259" key="8">
    <source>
        <dbReference type="Pfam" id="PF04984"/>
    </source>
</evidence>
<keyword evidence="7" id="KW-1160">Virus entry into host cell</keyword>
<accession>A0A8S5V5W9</accession>
<evidence type="ECO:0000256" key="5">
    <source>
        <dbReference type="ARBA" id="ARBA00023003"/>
    </source>
</evidence>
<keyword evidence="2" id="KW-1162">Viral penetration into host cytoplasm</keyword>
<dbReference type="Pfam" id="PF17482">
    <property type="entry name" value="Phage_sheath_1C"/>
    <property type="match status" value="1"/>
</dbReference>
<reference evidence="10" key="1">
    <citation type="journal article" date="2021" name="Proc. Natl. Acad. Sci. U.S.A.">
        <title>A Catalog of Tens of Thousands of Viruses from Human Metagenomes Reveals Hidden Associations with Chronic Diseases.</title>
        <authorList>
            <person name="Tisza M.J."/>
            <person name="Buck C.B."/>
        </authorList>
    </citation>
    <scope>NUCLEOTIDE SEQUENCE</scope>
    <source>
        <strain evidence="10">Ctdd214</strain>
    </source>
</reference>
<feature type="domain" description="Tail sheath protein subtilisin-like" evidence="8">
    <location>
        <begin position="94"/>
        <end position="239"/>
    </location>
</feature>
<keyword evidence="5" id="KW-1229">Viral tail sheath protein</keyword>
<evidence type="ECO:0000256" key="6">
    <source>
        <dbReference type="ARBA" id="ARBA00023009"/>
    </source>
</evidence>
<evidence type="ECO:0000256" key="4">
    <source>
        <dbReference type="ARBA" id="ARBA00022766"/>
    </source>
</evidence>
<comment type="similarity">
    <text evidence="1">Belongs to the myoviridae tail sheath protein family.</text>
</comment>
<dbReference type="Gene3D" id="3.30.1370.220">
    <property type="match status" value="1"/>
</dbReference>
<dbReference type="Gene3D" id="3.30.360.90">
    <property type="match status" value="1"/>
</dbReference>
<protein>
    <submittedName>
        <fullName evidence="10">Tail sheath protein</fullName>
    </submittedName>
</protein>
<dbReference type="InterPro" id="IPR035089">
    <property type="entry name" value="Phage_sheath_subtilisin"/>
</dbReference>
<organism evidence="10">
    <name type="scientific">Siphoviridae sp. ctdd214</name>
    <dbReference type="NCBI Taxonomy" id="2825581"/>
    <lineage>
        <taxon>Viruses</taxon>
        <taxon>Duplodnaviria</taxon>
        <taxon>Heunggongvirae</taxon>
        <taxon>Uroviricota</taxon>
        <taxon>Caudoviricetes</taxon>
    </lineage>
</organism>
<dbReference type="InterPro" id="IPR020287">
    <property type="entry name" value="Tail_sheath_C"/>
</dbReference>
<dbReference type="GO" id="GO:0099000">
    <property type="term" value="P:symbiont genome ejection through host cell envelope, contractile tail mechanism"/>
    <property type="evidence" value="ECO:0007669"/>
    <property type="project" value="UniProtKB-KW"/>
</dbReference>
<evidence type="ECO:0000256" key="3">
    <source>
        <dbReference type="ARBA" id="ARBA00022732"/>
    </source>
</evidence>
<evidence type="ECO:0000256" key="2">
    <source>
        <dbReference type="ARBA" id="ARBA00022595"/>
    </source>
</evidence>
<dbReference type="Gene3D" id="3.30.1490.360">
    <property type="match status" value="1"/>
</dbReference>
<name>A0A8S5V5W9_9CAUD</name>
<sequence>MGGTFESMNEELPGVYLNFQTNEPLSIQVSDRGTVFLMQEMSVGTKGEVYTVTALENDYPEGVTSADKKLVTEALKLAKTVKVYNLGNTKHASDDVDAALTKFRTEVFDTLCYPYDAEDGTEIKNTIVSWIKSMNEEEGVGVNAVLANCKADSEYVINVANAVVLEDGELTIAETTAWVAGATAGASISTSNTNMKYVGAIDVKPRMTKTEMKKASSEGKFIFKVDTSQNVTVVYDINSLTSFTPKKSNKYRKNRIIRTTFNIKNDIRIIFESTYLGKNDNNEDGRSLLRAALIEYFNTLQKLRAIKNFVADDVTVTEGPEGDAVVINVAIQPVDSIEKIYITVNM</sequence>
<dbReference type="EMBL" id="BK016204">
    <property type="protein sequence ID" value="DAG02144.1"/>
    <property type="molecule type" value="Genomic_DNA"/>
</dbReference>
<proteinExistence type="inferred from homology"/>
<evidence type="ECO:0000256" key="7">
    <source>
        <dbReference type="ARBA" id="ARBA00023296"/>
    </source>
</evidence>
<keyword evidence="6" id="KW-1171">Viral genome ejection through host cell envelope</keyword>
<evidence type="ECO:0000259" key="9">
    <source>
        <dbReference type="Pfam" id="PF17482"/>
    </source>
</evidence>
<evidence type="ECO:0000313" key="10">
    <source>
        <dbReference type="EMBL" id="DAG02144.1"/>
    </source>
</evidence>
<keyword evidence="4" id="KW-1242">Viral contractile tail ejection system</keyword>
<dbReference type="Gene3D" id="3.40.50.11790">
    <property type="match status" value="1"/>
</dbReference>
<keyword evidence="3" id="KW-1227">Viral tail protein</keyword>